<feature type="region of interest" description="Disordered" evidence="5">
    <location>
        <begin position="525"/>
        <end position="571"/>
    </location>
</feature>
<dbReference type="PANTHER" id="PTHR16017:SF0">
    <property type="entry name" value="WD REPEAT-CONTAINING PROTEIN 70"/>
    <property type="match status" value="1"/>
</dbReference>
<dbReference type="InterPro" id="IPR015943">
    <property type="entry name" value="WD40/YVTN_repeat-like_dom_sf"/>
</dbReference>
<dbReference type="OrthoDB" id="10264376at2759"/>
<evidence type="ECO:0000256" key="3">
    <source>
        <dbReference type="ARBA" id="ARBA00038343"/>
    </source>
</evidence>
<comment type="caution">
    <text evidence="6">The sequence shown here is derived from an EMBL/GenBank/DDBJ whole genome shotgun (WGS) entry which is preliminary data.</text>
</comment>
<dbReference type="Gene3D" id="2.130.10.10">
    <property type="entry name" value="YVTN repeat-like/Quinoprotein amine dehydrogenase"/>
    <property type="match status" value="3"/>
</dbReference>
<keyword evidence="7" id="KW-1185">Reference proteome</keyword>
<dbReference type="GO" id="GO:0005634">
    <property type="term" value="C:nucleus"/>
    <property type="evidence" value="ECO:0007669"/>
    <property type="project" value="TreeGrafter"/>
</dbReference>
<feature type="repeat" description="WD" evidence="4">
    <location>
        <begin position="177"/>
        <end position="218"/>
    </location>
</feature>
<accession>A0A5N5SJP8</accession>
<name>A0A5N5SJP8_9CRUS</name>
<protein>
    <submittedName>
        <fullName evidence="6">Gastrulation defective protein 1-like protein</fullName>
    </submittedName>
</protein>
<evidence type="ECO:0000256" key="4">
    <source>
        <dbReference type="PROSITE-ProRule" id="PRU00221"/>
    </source>
</evidence>
<feature type="compositionally biased region" description="Basic and acidic residues" evidence="5">
    <location>
        <begin position="16"/>
        <end position="27"/>
    </location>
</feature>
<gene>
    <name evidence="6" type="ORF">Anas_07823</name>
</gene>
<dbReference type="SMART" id="SM00320">
    <property type="entry name" value="WD40"/>
    <property type="match status" value="5"/>
</dbReference>
<feature type="compositionally biased region" description="Acidic residues" evidence="5">
    <location>
        <begin position="126"/>
        <end position="135"/>
    </location>
</feature>
<feature type="repeat" description="WD" evidence="4">
    <location>
        <begin position="278"/>
        <end position="311"/>
    </location>
</feature>
<feature type="region of interest" description="Disordered" evidence="5">
    <location>
        <begin position="610"/>
        <end position="640"/>
    </location>
</feature>
<dbReference type="InterPro" id="IPR051858">
    <property type="entry name" value="WD_repeat_GAD-1"/>
</dbReference>
<dbReference type="EMBL" id="SEYY01024248">
    <property type="protein sequence ID" value="KAB7494275.1"/>
    <property type="molecule type" value="Genomic_DNA"/>
</dbReference>
<feature type="compositionally biased region" description="Polar residues" evidence="5">
    <location>
        <begin position="614"/>
        <end position="623"/>
    </location>
</feature>
<dbReference type="InterPro" id="IPR001680">
    <property type="entry name" value="WD40_rpt"/>
</dbReference>
<dbReference type="SUPFAM" id="SSF50978">
    <property type="entry name" value="WD40 repeat-like"/>
    <property type="match status" value="1"/>
</dbReference>
<dbReference type="Proteomes" id="UP000326759">
    <property type="component" value="Unassembled WGS sequence"/>
</dbReference>
<feature type="compositionally biased region" description="Basic and acidic residues" evidence="5">
    <location>
        <begin position="69"/>
        <end position="92"/>
    </location>
</feature>
<dbReference type="InterPro" id="IPR036322">
    <property type="entry name" value="WD40_repeat_dom_sf"/>
</dbReference>
<feature type="compositionally biased region" description="Basic and acidic residues" evidence="5">
    <location>
        <begin position="527"/>
        <end position="547"/>
    </location>
</feature>
<feature type="compositionally biased region" description="Polar residues" evidence="5">
    <location>
        <begin position="107"/>
        <end position="117"/>
    </location>
</feature>
<dbReference type="PROSITE" id="PS50082">
    <property type="entry name" value="WD_REPEATS_2"/>
    <property type="match status" value="2"/>
</dbReference>
<dbReference type="GO" id="GO:0035861">
    <property type="term" value="C:site of double-strand break"/>
    <property type="evidence" value="ECO:0007669"/>
    <property type="project" value="TreeGrafter"/>
</dbReference>
<evidence type="ECO:0000313" key="7">
    <source>
        <dbReference type="Proteomes" id="UP000326759"/>
    </source>
</evidence>
<feature type="compositionally biased region" description="Basic and acidic residues" evidence="5">
    <location>
        <begin position="41"/>
        <end position="55"/>
    </location>
</feature>
<organism evidence="6 7">
    <name type="scientific">Armadillidium nasatum</name>
    <dbReference type="NCBI Taxonomy" id="96803"/>
    <lineage>
        <taxon>Eukaryota</taxon>
        <taxon>Metazoa</taxon>
        <taxon>Ecdysozoa</taxon>
        <taxon>Arthropoda</taxon>
        <taxon>Crustacea</taxon>
        <taxon>Multicrustacea</taxon>
        <taxon>Malacostraca</taxon>
        <taxon>Eumalacostraca</taxon>
        <taxon>Peracarida</taxon>
        <taxon>Isopoda</taxon>
        <taxon>Oniscidea</taxon>
        <taxon>Crinocheta</taxon>
        <taxon>Armadillidiidae</taxon>
        <taxon>Armadillidium</taxon>
    </lineage>
</organism>
<comment type="similarity">
    <text evidence="3">Belongs to the WD repeat GAD-1 family.</text>
</comment>
<keyword evidence="1 4" id="KW-0853">WD repeat</keyword>
<feature type="compositionally biased region" description="Basic and acidic residues" evidence="5">
    <location>
        <begin position="146"/>
        <end position="155"/>
    </location>
</feature>
<dbReference type="AlphaFoldDB" id="A0A5N5SJP8"/>
<evidence type="ECO:0000313" key="6">
    <source>
        <dbReference type="EMBL" id="KAB7494275.1"/>
    </source>
</evidence>
<keyword evidence="2" id="KW-0677">Repeat</keyword>
<proteinExistence type="inferred from homology"/>
<evidence type="ECO:0000256" key="1">
    <source>
        <dbReference type="ARBA" id="ARBA00022574"/>
    </source>
</evidence>
<sequence length="640" mass="72185">MFGKGKISFGKISLKTKQDENGKKSEDEVTLVSNSGFGKFGNEKSTSEDRPDRDLNQSMGFGTFGKSAKKFDLSEMVEESRRIAAERNKDKIDNDDEKIEEEKKETPSTSVIKTNTVMGEKSDNVSSDEDDDEEVFGPPLPPEMIKSNDKARNSEESDDDEEEENNVKFPINYELDLCHGTKAVSALTVDPAGSRLVSGSIDYDVRYWDFQGMDLAKEAFRSFRPSDGYPINSVEYSCTGDKVLVVSGSAQAKIYDRDGVEVYECVRGDMYLHDMAKTKGHIASLSDGKWHPKNKEEFLTSARDGTCRIWNTTKTLQQVSVLKPRSTNGLKTHPATCNYSRDGFLLACACDDGSIQMWDHRKNFVNTTINIRNGHDRGDLNFVTRGEDTLKLWDIRNYKAPVHAHSNLFSKFSGTDCLFSPNDRLVVTGTSMEKNSKGGTLKFYDRNSFDLVKEIELENSHVVRVIWHPKLNQIMLGCGDGQIRIFYDPKESRNGAILVAGKRKKRVKQAEIIVSQQIITPHALPLFREERHKSNRKMEEKDRKDPVRSQQPELPLGKTGSGGRVSTGGSTLSSYIIRNMGIRNKVREEGDPREALLKHAKEAATNPYWVTPAYSKTQPQTLFHQDDEEEPVTKKQKKEQ</sequence>
<evidence type="ECO:0000256" key="2">
    <source>
        <dbReference type="ARBA" id="ARBA00022737"/>
    </source>
</evidence>
<dbReference type="Pfam" id="PF00400">
    <property type="entry name" value="WD40"/>
    <property type="match status" value="3"/>
</dbReference>
<dbReference type="PROSITE" id="PS50294">
    <property type="entry name" value="WD_REPEATS_REGION"/>
    <property type="match status" value="1"/>
</dbReference>
<reference evidence="6 7" key="1">
    <citation type="journal article" date="2019" name="PLoS Biol.">
        <title>Sex chromosomes control vertical transmission of feminizing Wolbachia symbionts in an isopod.</title>
        <authorList>
            <person name="Becking T."/>
            <person name="Chebbi M.A."/>
            <person name="Giraud I."/>
            <person name="Moumen B."/>
            <person name="Laverre T."/>
            <person name="Caubet Y."/>
            <person name="Peccoud J."/>
            <person name="Gilbert C."/>
            <person name="Cordaux R."/>
        </authorList>
    </citation>
    <scope>NUCLEOTIDE SEQUENCE [LARGE SCALE GENOMIC DNA]</scope>
    <source>
        <strain evidence="6">ANa2</strain>
        <tissue evidence="6">Whole body excluding digestive tract and cuticle</tissue>
    </source>
</reference>
<feature type="region of interest" description="Disordered" evidence="5">
    <location>
        <begin position="1"/>
        <end position="166"/>
    </location>
</feature>
<evidence type="ECO:0000256" key="5">
    <source>
        <dbReference type="SAM" id="MobiDB-lite"/>
    </source>
</evidence>
<dbReference type="PANTHER" id="PTHR16017">
    <property type="entry name" value="GASTRULATION DEFECTIVE PROTEIN 1-RELATED"/>
    <property type="match status" value="1"/>
</dbReference>